<feature type="binding site" evidence="7">
    <location>
        <position position="249"/>
    </location>
    <ligand>
        <name>a divalent metal cation</name>
        <dbReference type="ChEBI" id="CHEBI:60240"/>
        <label>1</label>
    </ligand>
</feature>
<feature type="binding site" evidence="7">
    <location>
        <position position="138"/>
    </location>
    <ligand>
        <name>a divalent metal cation</name>
        <dbReference type="ChEBI" id="CHEBI:60240"/>
        <label>1</label>
    </ligand>
</feature>
<keyword evidence="4" id="KW-0378">Hydrolase</keyword>
<dbReference type="GO" id="GO:0046872">
    <property type="term" value="F:metal ion binding"/>
    <property type="evidence" value="ECO:0007669"/>
    <property type="project" value="UniProtKB-KW"/>
</dbReference>
<dbReference type="CDD" id="cd01310">
    <property type="entry name" value="TatD_DNAse"/>
    <property type="match status" value="1"/>
</dbReference>
<dbReference type="PROSITE" id="PS01091">
    <property type="entry name" value="TATD_3"/>
    <property type="match status" value="1"/>
</dbReference>
<evidence type="ECO:0000256" key="6">
    <source>
        <dbReference type="ARBA" id="ARBA00045223"/>
    </source>
</evidence>
<dbReference type="InterPro" id="IPR050891">
    <property type="entry name" value="TatD-type_Hydrolase"/>
</dbReference>
<dbReference type="GeneID" id="112684077"/>
<dbReference type="SUPFAM" id="SSF51556">
    <property type="entry name" value="Metallo-dependent hydrolases"/>
    <property type="match status" value="1"/>
</dbReference>
<evidence type="ECO:0000256" key="3">
    <source>
        <dbReference type="ARBA" id="ARBA00022723"/>
    </source>
</evidence>
<name>A0A8B8FKM1_9HEMI</name>
<dbReference type="RefSeq" id="XP_025411167.1">
    <property type="nucleotide sequence ID" value="XM_025555382.1"/>
</dbReference>
<comment type="similarity">
    <text evidence="1">Belongs to the metallo-dependent hydrolases superfamily. TatD-type hydrolase family.</text>
</comment>
<keyword evidence="3 7" id="KW-0479">Metal-binding</keyword>
<evidence type="ECO:0000256" key="4">
    <source>
        <dbReference type="ARBA" id="ARBA00022801"/>
    </source>
</evidence>
<dbReference type="PANTHER" id="PTHR10060:SF15">
    <property type="entry name" value="DEOXYRIBONUCLEASE TATDN1"/>
    <property type="match status" value="1"/>
</dbReference>
<keyword evidence="2" id="KW-0540">Nuclease</keyword>
<evidence type="ECO:0000313" key="8">
    <source>
        <dbReference type="Proteomes" id="UP000694846"/>
    </source>
</evidence>
<comment type="function">
    <text evidence="6">Deoxyribonuclease which catalyzes (in vitro) the decatenation of kinetoplast DNA, which are circular DNA catenated to each other, producing linear DNA molecules. Plays an important role in chromosomal segregation and cell cycle progression during eye development probably via its DNA decatenation activity.</text>
</comment>
<dbReference type="GO" id="GO:0008296">
    <property type="term" value="F:3'-5'-DNA exonuclease activity"/>
    <property type="evidence" value="ECO:0007669"/>
    <property type="project" value="TreeGrafter"/>
</dbReference>
<dbReference type="OrthoDB" id="6079689at2759"/>
<feature type="binding site" evidence="7">
    <location>
        <position position="175"/>
    </location>
    <ligand>
        <name>a divalent metal cation</name>
        <dbReference type="ChEBI" id="CHEBI:60240"/>
        <label>2</label>
    </ligand>
</feature>
<evidence type="ECO:0000256" key="5">
    <source>
        <dbReference type="ARBA" id="ARBA00039767"/>
    </source>
</evidence>
<dbReference type="InterPro" id="IPR018228">
    <property type="entry name" value="DNase_TatD-rel_CS"/>
</dbReference>
<gene>
    <name evidence="9" type="primary">LOC112684077</name>
</gene>
<dbReference type="Pfam" id="PF01026">
    <property type="entry name" value="TatD_DNase"/>
    <property type="match status" value="1"/>
</dbReference>
<evidence type="ECO:0000313" key="9">
    <source>
        <dbReference type="RefSeq" id="XP_025411167.1"/>
    </source>
</evidence>
<reference evidence="9" key="1">
    <citation type="submission" date="2025-08" db="UniProtKB">
        <authorList>
            <consortium name="RefSeq"/>
        </authorList>
    </citation>
    <scope>IDENTIFICATION</scope>
    <source>
        <tissue evidence="9">Whole body</tissue>
    </source>
</reference>
<evidence type="ECO:0000256" key="2">
    <source>
        <dbReference type="ARBA" id="ARBA00022722"/>
    </source>
</evidence>
<dbReference type="AlphaFoldDB" id="A0A8B8FKM1"/>
<keyword evidence="8" id="KW-1185">Reference proteome</keyword>
<dbReference type="InterPro" id="IPR032466">
    <property type="entry name" value="Metal_Hydrolase"/>
</dbReference>
<feature type="binding site" evidence="7">
    <location>
        <position position="201"/>
    </location>
    <ligand>
        <name>a divalent metal cation</name>
        <dbReference type="ChEBI" id="CHEBI:60240"/>
        <label>2</label>
    </ligand>
</feature>
<dbReference type="InterPro" id="IPR001130">
    <property type="entry name" value="TatD-like"/>
</dbReference>
<dbReference type="Proteomes" id="UP000694846">
    <property type="component" value="Unplaced"/>
</dbReference>
<accession>A0A8B8FKM1</accession>
<dbReference type="PANTHER" id="PTHR10060">
    <property type="entry name" value="TATD FAMILY DEOXYRIBONUCLEASE"/>
    <property type="match status" value="1"/>
</dbReference>
<evidence type="ECO:0000256" key="7">
    <source>
        <dbReference type="PIRSR" id="PIRSR005902-1"/>
    </source>
</evidence>
<dbReference type="PIRSF" id="PIRSF005902">
    <property type="entry name" value="DNase_TatD"/>
    <property type="match status" value="1"/>
</dbReference>
<sequence>MQTSRVVTSRGLIKLPLEMRALYVGRKGGFIRDIGANLTDPMYKGIYNGNKKHKEDLENVLERSWENNLKKIIITCGSLDDSIEGLKITSLSDKLFCTVGCHPTRCDEFNKAKSPEAYLNSLTDVIKNNQSKVVAIGECGLDNQRLHFCSKEVQEKYFEMQLKLSEHFNLPLFLHCRDAAPSFIGILKKNADFIKSGGVVHSFDGSLKEAEEIIKLGFYIGINGCSLRTEDNLKTISELPINRIMLETDCPWCEIKQSHPSYSYVKTKFNFVKKEKFVDGFMVKGRNEPSTIIQVLEVLASLKKEDPVSLGNQIYQNTIDLFFKEK</sequence>
<dbReference type="Gene3D" id="3.20.20.140">
    <property type="entry name" value="Metal-dependent hydrolases"/>
    <property type="match status" value="1"/>
</dbReference>
<dbReference type="GO" id="GO:0005829">
    <property type="term" value="C:cytosol"/>
    <property type="evidence" value="ECO:0007669"/>
    <property type="project" value="TreeGrafter"/>
</dbReference>
<evidence type="ECO:0000256" key="1">
    <source>
        <dbReference type="ARBA" id="ARBA00009275"/>
    </source>
</evidence>
<organism evidence="8 9">
    <name type="scientific">Sipha flava</name>
    <name type="common">yellow sugarcane aphid</name>
    <dbReference type="NCBI Taxonomy" id="143950"/>
    <lineage>
        <taxon>Eukaryota</taxon>
        <taxon>Metazoa</taxon>
        <taxon>Ecdysozoa</taxon>
        <taxon>Arthropoda</taxon>
        <taxon>Hexapoda</taxon>
        <taxon>Insecta</taxon>
        <taxon>Pterygota</taxon>
        <taxon>Neoptera</taxon>
        <taxon>Paraneoptera</taxon>
        <taxon>Hemiptera</taxon>
        <taxon>Sternorrhyncha</taxon>
        <taxon>Aphidomorpha</taxon>
        <taxon>Aphidoidea</taxon>
        <taxon>Aphididae</taxon>
        <taxon>Sipha</taxon>
    </lineage>
</organism>
<proteinExistence type="inferred from homology"/>
<protein>
    <recommendedName>
        <fullName evidence="5">Deoxyribonuclease TATDN1</fullName>
    </recommendedName>
</protein>